<name>A0AAE0LMX7_9PEZI</name>
<gene>
    <name evidence="2" type="ORF">B0H64DRAFT_446340</name>
</gene>
<dbReference type="Proteomes" id="UP001278766">
    <property type="component" value="Unassembled WGS sequence"/>
</dbReference>
<evidence type="ECO:0000313" key="2">
    <source>
        <dbReference type="EMBL" id="KAK3291093.1"/>
    </source>
</evidence>
<organism evidence="2 3">
    <name type="scientific">Chaetomium fimeti</name>
    <dbReference type="NCBI Taxonomy" id="1854472"/>
    <lineage>
        <taxon>Eukaryota</taxon>
        <taxon>Fungi</taxon>
        <taxon>Dikarya</taxon>
        <taxon>Ascomycota</taxon>
        <taxon>Pezizomycotina</taxon>
        <taxon>Sordariomycetes</taxon>
        <taxon>Sordariomycetidae</taxon>
        <taxon>Sordariales</taxon>
        <taxon>Chaetomiaceae</taxon>
        <taxon>Chaetomium</taxon>
    </lineage>
</organism>
<dbReference type="RefSeq" id="XP_062654607.1">
    <property type="nucleotide sequence ID" value="XM_062806903.1"/>
</dbReference>
<reference evidence="2" key="2">
    <citation type="submission" date="2023-06" db="EMBL/GenBank/DDBJ databases">
        <authorList>
            <consortium name="Lawrence Berkeley National Laboratory"/>
            <person name="Haridas S."/>
            <person name="Hensen N."/>
            <person name="Bonometti L."/>
            <person name="Westerberg I."/>
            <person name="Brannstrom I.O."/>
            <person name="Guillou S."/>
            <person name="Cros-Aarteil S."/>
            <person name="Calhoun S."/>
            <person name="Kuo A."/>
            <person name="Mondo S."/>
            <person name="Pangilinan J."/>
            <person name="Riley R."/>
            <person name="Labutti K."/>
            <person name="Andreopoulos B."/>
            <person name="Lipzen A."/>
            <person name="Chen C."/>
            <person name="Yanf M."/>
            <person name="Daum C."/>
            <person name="Ng V."/>
            <person name="Clum A."/>
            <person name="Steindorff A."/>
            <person name="Ohm R."/>
            <person name="Martin F."/>
            <person name="Silar P."/>
            <person name="Natvig D."/>
            <person name="Lalanne C."/>
            <person name="Gautier V."/>
            <person name="Ament-Velasquez S.L."/>
            <person name="Kruys A."/>
            <person name="Hutchinson M.I."/>
            <person name="Powell A.J."/>
            <person name="Barry K."/>
            <person name="Miller A.N."/>
            <person name="Grigoriev I.V."/>
            <person name="Debuchy R."/>
            <person name="Gladieux P."/>
            <person name="Thoren M.H."/>
            <person name="Johannesson H."/>
        </authorList>
    </citation>
    <scope>NUCLEOTIDE SEQUENCE</scope>
    <source>
        <strain evidence="2">CBS 168.71</strain>
    </source>
</reference>
<protein>
    <submittedName>
        <fullName evidence="2">Uncharacterized protein</fullName>
    </submittedName>
</protein>
<keyword evidence="3" id="KW-1185">Reference proteome</keyword>
<feature type="chain" id="PRO_5041966769" evidence="1">
    <location>
        <begin position="18"/>
        <end position="188"/>
    </location>
</feature>
<comment type="caution">
    <text evidence="2">The sequence shown here is derived from an EMBL/GenBank/DDBJ whole genome shotgun (WGS) entry which is preliminary data.</text>
</comment>
<accession>A0AAE0LMX7</accession>
<keyword evidence="1" id="KW-0732">Signal</keyword>
<dbReference type="AlphaFoldDB" id="A0AAE0LMX7"/>
<evidence type="ECO:0000256" key="1">
    <source>
        <dbReference type="SAM" id="SignalP"/>
    </source>
</evidence>
<proteinExistence type="predicted"/>
<dbReference type="GeneID" id="87843851"/>
<reference evidence="2" key="1">
    <citation type="journal article" date="2023" name="Mol. Phylogenet. Evol.">
        <title>Genome-scale phylogeny and comparative genomics of the fungal order Sordariales.</title>
        <authorList>
            <person name="Hensen N."/>
            <person name="Bonometti L."/>
            <person name="Westerberg I."/>
            <person name="Brannstrom I.O."/>
            <person name="Guillou S."/>
            <person name="Cros-Aarteil S."/>
            <person name="Calhoun S."/>
            <person name="Haridas S."/>
            <person name="Kuo A."/>
            <person name="Mondo S."/>
            <person name="Pangilinan J."/>
            <person name="Riley R."/>
            <person name="LaButti K."/>
            <person name="Andreopoulos B."/>
            <person name="Lipzen A."/>
            <person name="Chen C."/>
            <person name="Yan M."/>
            <person name="Daum C."/>
            <person name="Ng V."/>
            <person name="Clum A."/>
            <person name="Steindorff A."/>
            <person name="Ohm R.A."/>
            <person name="Martin F."/>
            <person name="Silar P."/>
            <person name="Natvig D.O."/>
            <person name="Lalanne C."/>
            <person name="Gautier V."/>
            <person name="Ament-Velasquez S.L."/>
            <person name="Kruys A."/>
            <person name="Hutchinson M.I."/>
            <person name="Powell A.J."/>
            <person name="Barry K."/>
            <person name="Miller A.N."/>
            <person name="Grigoriev I.V."/>
            <person name="Debuchy R."/>
            <person name="Gladieux P."/>
            <person name="Hiltunen Thoren M."/>
            <person name="Johannesson H."/>
        </authorList>
    </citation>
    <scope>NUCLEOTIDE SEQUENCE</scope>
    <source>
        <strain evidence="2">CBS 168.71</strain>
    </source>
</reference>
<dbReference type="EMBL" id="JAUEPN010000010">
    <property type="protein sequence ID" value="KAK3291093.1"/>
    <property type="molecule type" value="Genomic_DNA"/>
</dbReference>
<feature type="signal peptide" evidence="1">
    <location>
        <begin position="1"/>
        <end position="17"/>
    </location>
</feature>
<sequence length="188" mass="19985">MRPSHALAACLLGHAAAEDVAPPLNITALSSRNGYSVLECWQLSTVPVGYMSAANYAIGNTTAATWSRIEPRTTAGEAWAPHVQLSIVLNGLIRITAPCPARDRPDNYSVGIPDGPAGEGRPPTEMAYMMPGTLQSSLLIAADLKSASTLAGHFTEFPSNEPTVLVQTPFEDNKVPEYTVLHSGPCRE</sequence>
<evidence type="ECO:0000313" key="3">
    <source>
        <dbReference type="Proteomes" id="UP001278766"/>
    </source>
</evidence>